<evidence type="ECO:0000313" key="2">
    <source>
        <dbReference type="Proteomes" id="UP000634136"/>
    </source>
</evidence>
<evidence type="ECO:0000313" key="1">
    <source>
        <dbReference type="EMBL" id="KAF7815164.1"/>
    </source>
</evidence>
<comment type="caution">
    <text evidence="1">The sequence shown here is derived from an EMBL/GenBank/DDBJ whole genome shotgun (WGS) entry which is preliminary data.</text>
</comment>
<dbReference type="Proteomes" id="UP000634136">
    <property type="component" value="Unassembled WGS sequence"/>
</dbReference>
<gene>
    <name evidence="1" type="ORF">G2W53_029133</name>
</gene>
<dbReference type="AlphaFoldDB" id="A0A834WFG0"/>
<keyword evidence="2" id="KW-1185">Reference proteome</keyword>
<name>A0A834WFG0_9FABA</name>
<dbReference type="EMBL" id="JAAIUW010000009">
    <property type="protein sequence ID" value="KAF7815164.1"/>
    <property type="molecule type" value="Genomic_DNA"/>
</dbReference>
<accession>A0A834WFG0</accession>
<reference evidence="1" key="1">
    <citation type="submission" date="2020-09" db="EMBL/GenBank/DDBJ databases">
        <title>Genome-Enabled Discovery of Anthraquinone Biosynthesis in Senna tora.</title>
        <authorList>
            <person name="Kang S.-H."/>
            <person name="Pandey R.P."/>
            <person name="Lee C.-M."/>
            <person name="Sim J.-S."/>
            <person name="Jeong J.-T."/>
            <person name="Choi B.-S."/>
            <person name="Jung M."/>
            <person name="Ginzburg D."/>
            <person name="Zhao K."/>
            <person name="Won S.Y."/>
            <person name="Oh T.-J."/>
            <person name="Yu Y."/>
            <person name="Kim N.-H."/>
            <person name="Lee O.R."/>
            <person name="Lee T.-H."/>
            <person name="Bashyal P."/>
            <person name="Kim T.-S."/>
            <person name="Lee W.-H."/>
            <person name="Kawkins C."/>
            <person name="Kim C.-K."/>
            <person name="Kim J.S."/>
            <person name="Ahn B.O."/>
            <person name="Rhee S.Y."/>
            <person name="Sohng J.K."/>
        </authorList>
    </citation>
    <scope>NUCLEOTIDE SEQUENCE</scope>
    <source>
        <tissue evidence="1">Leaf</tissue>
    </source>
</reference>
<sequence length="24" mass="2899">MCFGVHEIDKAEYEIDKLRTRSEE</sequence>
<organism evidence="1 2">
    <name type="scientific">Senna tora</name>
    <dbReference type="NCBI Taxonomy" id="362788"/>
    <lineage>
        <taxon>Eukaryota</taxon>
        <taxon>Viridiplantae</taxon>
        <taxon>Streptophyta</taxon>
        <taxon>Embryophyta</taxon>
        <taxon>Tracheophyta</taxon>
        <taxon>Spermatophyta</taxon>
        <taxon>Magnoliopsida</taxon>
        <taxon>eudicotyledons</taxon>
        <taxon>Gunneridae</taxon>
        <taxon>Pentapetalae</taxon>
        <taxon>rosids</taxon>
        <taxon>fabids</taxon>
        <taxon>Fabales</taxon>
        <taxon>Fabaceae</taxon>
        <taxon>Caesalpinioideae</taxon>
        <taxon>Cassia clade</taxon>
        <taxon>Senna</taxon>
    </lineage>
</organism>
<proteinExistence type="predicted"/>
<protein>
    <submittedName>
        <fullName evidence="1">Uncharacterized protein</fullName>
    </submittedName>
</protein>